<dbReference type="SUPFAM" id="SSF50985">
    <property type="entry name" value="RCC1/BLIP-II"/>
    <property type="match status" value="2"/>
</dbReference>
<dbReference type="InterPro" id="IPR009091">
    <property type="entry name" value="RCC1/BLIP-II"/>
</dbReference>
<comment type="caution">
    <text evidence="4">The sequence shown here is derived from an EMBL/GenBank/DDBJ whole genome shotgun (WGS) entry which is preliminary data.</text>
</comment>
<protein>
    <submittedName>
        <fullName evidence="4">RCC1 and BTB domain-containing protein 2</fullName>
    </submittedName>
</protein>
<feature type="repeat" description="RCC1" evidence="2">
    <location>
        <begin position="360"/>
        <end position="425"/>
    </location>
</feature>
<dbReference type="Pfam" id="PF00415">
    <property type="entry name" value="RCC1"/>
    <property type="match status" value="1"/>
</dbReference>
<dbReference type="InterPro" id="IPR000408">
    <property type="entry name" value="Reg_chr_condens"/>
</dbReference>
<feature type="region of interest" description="Disordered" evidence="3">
    <location>
        <begin position="509"/>
        <end position="528"/>
    </location>
</feature>
<evidence type="ECO:0000256" key="1">
    <source>
        <dbReference type="ARBA" id="ARBA00022737"/>
    </source>
</evidence>
<dbReference type="EMBL" id="CAICTM010000181">
    <property type="protein sequence ID" value="CAB9503990.1"/>
    <property type="molecule type" value="Genomic_DNA"/>
</dbReference>
<feature type="compositionally biased region" description="Polar residues" evidence="3">
    <location>
        <begin position="454"/>
        <end position="463"/>
    </location>
</feature>
<dbReference type="Pfam" id="PF13540">
    <property type="entry name" value="RCC1_2"/>
    <property type="match status" value="1"/>
</dbReference>
<feature type="compositionally biased region" description="Polar residues" evidence="3">
    <location>
        <begin position="435"/>
        <end position="446"/>
    </location>
</feature>
<name>A0A9N8DNU6_9STRA</name>
<evidence type="ECO:0000313" key="4">
    <source>
        <dbReference type="EMBL" id="CAB9503990.1"/>
    </source>
</evidence>
<feature type="compositionally biased region" description="Basic and acidic residues" evidence="3">
    <location>
        <begin position="464"/>
        <end position="473"/>
    </location>
</feature>
<evidence type="ECO:0000256" key="2">
    <source>
        <dbReference type="PROSITE-ProRule" id="PRU00235"/>
    </source>
</evidence>
<proteinExistence type="predicted"/>
<feature type="region of interest" description="Disordered" evidence="3">
    <location>
        <begin position="642"/>
        <end position="661"/>
    </location>
</feature>
<dbReference type="PRINTS" id="PR00633">
    <property type="entry name" value="RCCNDNSATION"/>
</dbReference>
<evidence type="ECO:0000256" key="3">
    <source>
        <dbReference type="SAM" id="MobiDB-lite"/>
    </source>
</evidence>
<feature type="region of interest" description="Disordered" evidence="3">
    <location>
        <begin position="856"/>
        <end position="889"/>
    </location>
</feature>
<dbReference type="OrthoDB" id="8068875at2759"/>
<dbReference type="Gene3D" id="2.130.10.30">
    <property type="entry name" value="Regulator of chromosome condensation 1/beta-lactamase-inhibitor protein II"/>
    <property type="match status" value="2"/>
</dbReference>
<reference evidence="4" key="1">
    <citation type="submission" date="2020-06" db="EMBL/GenBank/DDBJ databases">
        <authorList>
            <consortium name="Plant Systems Biology data submission"/>
        </authorList>
    </citation>
    <scope>NUCLEOTIDE SEQUENCE</scope>
    <source>
        <strain evidence="4">D6</strain>
    </source>
</reference>
<dbReference type="Proteomes" id="UP001153069">
    <property type="component" value="Unassembled WGS sequence"/>
</dbReference>
<keyword evidence="5" id="KW-1185">Reference proteome</keyword>
<feature type="region of interest" description="Disordered" evidence="3">
    <location>
        <begin position="432"/>
        <end position="482"/>
    </location>
</feature>
<accession>A0A9N8DNU6</accession>
<feature type="region of interest" description="Disordered" evidence="3">
    <location>
        <begin position="67"/>
        <end position="86"/>
    </location>
</feature>
<keyword evidence="1" id="KW-0677">Repeat</keyword>
<dbReference type="InterPro" id="IPR051210">
    <property type="entry name" value="Ub_ligase/GEF_domain"/>
</dbReference>
<dbReference type="PANTHER" id="PTHR22870">
    <property type="entry name" value="REGULATOR OF CHROMOSOME CONDENSATION"/>
    <property type="match status" value="1"/>
</dbReference>
<feature type="repeat" description="RCC1" evidence="2">
    <location>
        <begin position="739"/>
        <end position="822"/>
    </location>
</feature>
<feature type="repeat" description="RCC1" evidence="2">
    <location>
        <begin position="683"/>
        <end position="738"/>
    </location>
</feature>
<feature type="compositionally biased region" description="Polar residues" evidence="3">
    <location>
        <begin position="519"/>
        <end position="528"/>
    </location>
</feature>
<sequence length="889" mass="95656">MYKDRTIQPVMDKSKKLHSNGATLVAKRRAVTSLSPAKERHAIDRLPLPNSMDQLRPGLPIIVQTKSSNLLSGSRPPTKPPPLPRRSIAVSQEETCLVSAAGDVMVCRGREFVELTTTQSSTQYGTLVTCGSNVTKAGSVGWCDLECSKLPLNLEKSALCNPWLTRLGGQREEKKEDDRTTMEYSGGLRGGSTYEWEAHTADHLANADFPQGRLEIVVAESSSAILSPQSSPVPLHDLEGDDEDRVLSMPSFDYSHFGAGGNDMLPSSPHRFQSRRRSDPAEVDVNLVSKGAHTEQVPIQRTTQQVASFFQPESAPTTVPSAPSIFHGVPTFLSSLSQVRIQHVSAHPRGSHVLMISTEALLFSYGLNDHGQLGIGIKSPGPGEGAGSHSRYVWTPTIITPLLENGGKAVICAAGESHSLVVVSTEGRRVLKAHSPQSDTSSQPGTPATIKMNRVSSSPPSMNTERENYENKGGRPMSPTPSAAASVWHHQLYGFGRNNSMKIGLVHPRRKRSIEEPVSPQSPDASNDTSLLVDYNPDDMEDVLLPHRVALLCTVWPESTANNTGSVNGSRTAPSSSLPQGIFALTASSEHSAALVRRATGSVELYTWGNAAYHALGLSKKQLSALKIPKTVPVPTLVESLSLQGKDHQSPKPSNSLLKQDPPEYPVDIALGPYSSFVVTSKGRCLSFGISYDGMLGLGNNVVEAREPKDIKFRRATTPVEITSLSAGASHVMALARDGTVFSWGKNTDGRLGLGEVRTMLPPGDQEEAPELERTIEWAPTTVPRLTRGCADLDNSNRGDDAYGPVVQVCAGLDCSILVTECGQVFSCGKHSGRLGLGEADSDVYSPTPLFGGLSLWRRPNAAPRTRQDKSSPPPLKSRPFLKRGMTTG</sequence>
<gene>
    <name evidence="4" type="ORF">SEMRO_182_G079420.1</name>
</gene>
<evidence type="ECO:0000313" key="5">
    <source>
        <dbReference type="Proteomes" id="UP001153069"/>
    </source>
</evidence>
<dbReference type="AlphaFoldDB" id="A0A9N8DNU6"/>
<dbReference type="PANTHER" id="PTHR22870:SF408">
    <property type="entry name" value="OS09G0560450 PROTEIN"/>
    <property type="match status" value="1"/>
</dbReference>
<dbReference type="PROSITE" id="PS50012">
    <property type="entry name" value="RCC1_3"/>
    <property type="match status" value="3"/>
</dbReference>
<organism evidence="4 5">
    <name type="scientific">Seminavis robusta</name>
    <dbReference type="NCBI Taxonomy" id="568900"/>
    <lineage>
        <taxon>Eukaryota</taxon>
        <taxon>Sar</taxon>
        <taxon>Stramenopiles</taxon>
        <taxon>Ochrophyta</taxon>
        <taxon>Bacillariophyta</taxon>
        <taxon>Bacillariophyceae</taxon>
        <taxon>Bacillariophycidae</taxon>
        <taxon>Naviculales</taxon>
        <taxon>Naviculaceae</taxon>
        <taxon>Seminavis</taxon>
    </lineage>
</organism>